<organism evidence="1">
    <name type="scientific">uncultured Caudovirales phage</name>
    <dbReference type="NCBI Taxonomy" id="2100421"/>
    <lineage>
        <taxon>Viruses</taxon>
        <taxon>Duplodnaviria</taxon>
        <taxon>Heunggongvirae</taxon>
        <taxon>Uroviricota</taxon>
        <taxon>Caudoviricetes</taxon>
        <taxon>Peduoviridae</taxon>
        <taxon>Maltschvirus</taxon>
        <taxon>Maltschvirus maltsch</taxon>
    </lineage>
</organism>
<sequence length="94" mass="11093">MAGMAEACDVHRETIREWMEIHPEFSAAVKRGLQISQVEWERKGRLATFGEVPNFNATSYIFQMKNRFKEDWREKLEVEQTNFNVNIKDDDANL</sequence>
<evidence type="ECO:0000313" key="1">
    <source>
        <dbReference type="EMBL" id="CAB4166186.1"/>
    </source>
</evidence>
<name>A0A6J5P847_9CAUD</name>
<dbReference type="EMBL" id="LR796781">
    <property type="protein sequence ID" value="CAB4166186.1"/>
    <property type="molecule type" value="Genomic_DNA"/>
</dbReference>
<accession>A0A6J5P847</accession>
<reference evidence="1" key="1">
    <citation type="submission" date="2020-04" db="EMBL/GenBank/DDBJ databases">
        <authorList>
            <person name="Chiriac C."/>
            <person name="Salcher M."/>
            <person name="Ghai R."/>
            <person name="Kavagutti S V."/>
        </authorList>
    </citation>
    <scope>NUCLEOTIDE SEQUENCE</scope>
</reference>
<protein>
    <submittedName>
        <fullName evidence="1">Uncharacterized protein</fullName>
    </submittedName>
</protein>
<gene>
    <name evidence="1" type="ORF">UFOVP845_16</name>
</gene>
<proteinExistence type="predicted"/>